<dbReference type="CDD" id="cd00693">
    <property type="entry name" value="secretory_peroxidase"/>
    <property type="match status" value="1"/>
</dbReference>
<evidence type="ECO:0000256" key="14">
    <source>
        <dbReference type="ARBA" id="ARBA00023324"/>
    </source>
</evidence>
<dbReference type="GO" id="GO:0046872">
    <property type="term" value="F:metal ion binding"/>
    <property type="evidence" value="ECO:0007669"/>
    <property type="project" value="UniProtKB-UniRule"/>
</dbReference>
<feature type="chain" id="PRO_5035490082" description="Peroxidase" evidence="20">
    <location>
        <begin position="17"/>
        <end position="321"/>
    </location>
</feature>
<dbReference type="GO" id="GO:0140825">
    <property type="term" value="F:lactoperoxidase activity"/>
    <property type="evidence" value="ECO:0007669"/>
    <property type="project" value="UniProtKB-EC"/>
</dbReference>
<feature type="disulfide bond" evidence="19">
    <location>
        <begin position="113"/>
        <end position="314"/>
    </location>
</feature>
<dbReference type="FunFam" id="1.10.520.10:FF:000008">
    <property type="entry name" value="Peroxidase"/>
    <property type="match status" value="1"/>
</dbReference>
<dbReference type="Gene3D" id="1.10.520.10">
    <property type="match status" value="1"/>
</dbReference>
<evidence type="ECO:0000256" key="11">
    <source>
        <dbReference type="ARBA" id="ARBA00023002"/>
    </source>
</evidence>
<dbReference type="InterPro" id="IPR010255">
    <property type="entry name" value="Haem_peroxidase_sf"/>
</dbReference>
<comment type="subcellular location">
    <subcellularLocation>
        <location evidence="20">Secreted</location>
    </subcellularLocation>
</comment>
<comment type="catalytic activity">
    <reaction evidence="1 20">
        <text>2 a phenolic donor + H2O2 = 2 a phenolic radical donor + 2 H2O</text>
        <dbReference type="Rhea" id="RHEA:56136"/>
        <dbReference type="ChEBI" id="CHEBI:15377"/>
        <dbReference type="ChEBI" id="CHEBI:16240"/>
        <dbReference type="ChEBI" id="CHEBI:139520"/>
        <dbReference type="ChEBI" id="CHEBI:139521"/>
        <dbReference type="EC" id="1.11.1.7"/>
    </reaction>
</comment>
<comment type="function">
    <text evidence="2">Removal of H(2)O(2), oxidation of toxic reductants, biosynthesis and degradation of lignin, suberization, auxin catabolism, response to environmental stresses such as wounding, pathogen attack and oxidative stress. These functions might be dependent on each isozyme/isoform in each plant tissue.</text>
</comment>
<dbReference type="PROSITE" id="PS50873">
    <property type="entry name" value="PEROXIDASE_4"/>
    <property type="match status" value="1"/>
</dbReference>
<gene>
    <name evidence="22" type="ORF">COCNU_07G011040</name>
</gene>
<dbReference type="GO" id="GO:0006979">
    <property type="term" value="P:response to oxidative stress"/>
    <property type="evidence" value="ECO:0007669"/>
    <property type="project" value="UniProtKB-UniRule"/>
</dbReference>
<evidence type="ECO:0000256" key="10">
    <source>
        <dbReference type="ARBA" id="ARBA00022837"/>
    </source>
</evidence>
<keyword evidence="11 20" id="KW-0560">Oxidoreductase</keyword>
<dbReference type="InterPro" id="IPR002016">
    <property type="entry name" value="Haem_peroxidase"/>
</dbReference>
<dbReference type="Proteomes" id="UP000797356">
    <property type="component" value="Chromosome 7"/>
</dbReference>
<feature type="binding site" description="axial binding residue" evidence="17">
    <location>
        <position position="183"/>
    </location>
    <ligand>
        <name>heme b</name>
        <dbReference type="ChEBI" id="CHEBI:60344"/>
    </ligand>
    <ligandPart>
        <name>Fe</name>
        <dbReference type="ChEBI" id="CHEBI:18248"/>
    </ligandPart>
</feature>
<dbReference type="PANTHER" id="PTHR31517">
    <property type="match status" value="1"/>
</dbReference>
<feature type="binding site" evidence="17">
    <location>
        <position position="241"/>
    </location>
    <ligand>
        <name>Ca(2+)</name>
        <dbReference type="ChEBI" id="CHEBI:29108"/>
        <label>2</label>
    </ligand>
</feature>
<dbReference type="Pfam" id="PF00141">
    <property type="entry name" value="peroxidase"/>
    <property type="match status" value="1"/>
</dbReference>
<dbReference type="GO" id="GO:0005576">
    <property type="term" value="C:extracellular region"/>
    <property type="evidence" value="ECO:0007669"/>
    <property type="project" value="UniProtKB-SubCell"/>
</dbReference>
<dbReference type="Gene3D" id="1.10.420.10">
    <property type="entry name" value="Peroxidase, domain 2"/>
    <property type="match status" value="1"/>
</dbReference>
<dbReference type="InterPro" id="IPR019793">
    <property type="entry name" value="Peroxidases_heam-ligand_BS"/>
</dbReference>
<keyword evidence="13 19" id="KW-1015">Disulfide bond</keyword>
<evidence type="ECO:0000256" key="16">
    <source>
        <dbReference type="PIRSR" id="PIRSR600823-2"/>
    </source>
</evidence>
<keyword evidence="23" id="KW-1185">Reference proteome</keyword>
<feature type="active site" description="Proton acceptor" evidence="15">
    <location>
        <position position="59"/>
    </location>
</feature>
<comment type="similarity">
    <text evidence="20">Belongs to the peroxidase family. Classical plant (class III) peroxidase subfamily.</text>
</comment>
<evidence type="ECO:0000256" key="4">
    <source>
        <dbReference type="ARBA" id="ARBA00012313"/>
    </source>
</evidence>
<evidence type="ECO:0000256" key="3">
    <source>
        <dbReference type="ARBA" id="ARBA00006873"/>
    </source>
</evidence>
<evidence type="ECO:0000256" key="6">
    <source>
        <dbReference type="ARBA" id="ARBA00022559"/>
    </source>
</evidence>
<keyword evidence="5 20" id="KW-0964">Secreted</keyword>
<comment type="cofactor">
    <cofactor evidence="17 20">
        <name>heme b</name>
        <dbReference type="ChEBI" id="CHEBI:60344"/>
    </cofactor>
    <text evidence="17 20">Binds 1 heme b (iron(II)-protoporphyrin IX) group per subunit.</text>
</comment>
<keyword evidence="8 17" id="KW-0479">Metal-binding</keyword>
<keyword evidence="14 20" id="KW-0376">Hydrogen peroxide</keyword>
<reference evidence="22" key="2">
    <citation type="submission" date="2019-07" db="EMBL/GenBank/DDBJ databases">
        <authorList>
            <person name="Yang Y."/>
            <person name="Bocs S."/>
            <person name="Baudouin L."/>
        </authorList>
    </citation>
    <scope>NUCLEOTIDE SEQUENCE</scope>
    <source>
        <tissue evidence="22">Spear leaf of Hainan Tall coconut</tissue>
    </source>
</reference>
<dbReference type="PRINTS" id="PR00461">
    <property type="entry name" value="PLPEROXIDASE"/>
</dbReference>
<dbReference type="InterPro" id="IPR033905">
    <property type="entry name" value="Secretory_peroxidase"/>
</dbReference>
<dbReference type="AlphaFoldDB" id="A0A8K0IGE0"/>
<comment type="caution">
    <text evidence="22">The sequence shown here is derived from an EMBL/GenBank/DDBJ whole genome shotgun (WGS) entry which is preliminary data.</text>
</comment>
<evidence type="ECO:0000256" key="1">
    <source>
        <dbReference type="ARBA" id="ARBA00000189"/>
    </source>
</evidence>
<feature type="site" description="Transition state stabilizer" evidence="18">
    <location>
        <position position="55"/>
    </location>
</feature>
<evidence type="ECO:0000256" key="18">
    <source>
        <dbReference type="PIRSR" id="PIRSR600823-4"/>
    </source>
</evidence>
<keyword evidence="6 20" id="KW-0575">Peroxidase</keyword>
<evidence type="ECO:0000256" key="12">
    <source>
        <dbReference type="ARBA" id="ARBA00023004"/>
    </source>
</evidence>
<feature type="domain" description="Plant heme peroxidase family profile" evidence="21">
    <location>
        <begin position="18"/>
        <end position="318"/>
    </location>
</feature>
<dbReference type="InterPro" id="IPR019794">
    <property type="entry name" value="Peroxidases_AS"/>
</dbReference>
<dbReference type="PANTHER" id="PTHR31517:SF59">
    <property type="entry name" value="PEROXIDASE"/>
    <property type="match status" value="1"/>
</dbReference>
<feature type="binding site" evidence="17">
    <location>
        <position position="81"/>
    </location>
    <ligand>
        <name>Ca(2+)</name>
        <dbReference type="ChEBI" id="CHEBI:29108"/>
        <label>1</label>
    </ligand>
</feature>
<dbReference type="FunFam" id="1.10.420.10:FF:000007">
    <property type="entry name" value="Peroxidase"/>
    <property type="match status" value="1"/>
</dbReference>
<feature type="binding site" evidence="17">
    <location>
        <position position="67"/>
    </location>
    <ligand>
        <name>Ca(2+)</name>
        <dbReference type="ChEBI" id="CHEBI:29108"/>
        <label>1</label>
    </ligand>
</feature>
<comment type="similarity">
    <text evidence="3">Belongs to the peroxidase family. Ascorbate peroxidase subfamily.</text>
</comment>
<feature type="binding site" evidence="17">
    <location>
        <position position="63"/>
    </location>
    <ligand>
        <name>Ca(2+)</name>
        <dbReference type="ChEBI" id="CHEBI:29108"/>
        <label>1</label>
    </ligand>
</feature>
<evidence type="ECO:0000256" key="8">
    <source>
        <dbReference type="ARBA" id="ARBA00022723"/>
    </source>
</evidence>
<evidence type="ECO:0000256" key="15">
    <source>
        <dbReference type="PIRSR" id="PIRSR600823-1"/>
    </source>
</evidence>
<dbReference type="PRINTS" id="PR00458">
    <property type="entry name" value="PEROXIDASE"/>
</dbReference>
<dbReference type="EMBL" id="CM017878">
    <property type="protein sequence ID" value="KAG1354992.1"/>
    <property type="molecule type" value="Genomic_DNA"/>
</dbReference>
<feature type="disulfide bond" evidence="19">
    <location>
        <begin position="28"/>
        <end position="107"/>
    </location>
</feature>
<dbReference type="EC" id="1.11.1.7" evidence="4 20"/>
<keyword evidence="9 20" id="KW-0732">Signal</keyword>
<evidence type="ECO:0000256" key="2">
    <source>
        <dbReference type="ARBA" id="ARBA00002322"/>
    </source>
</evidence>
<evidence type="ECO:0000256" key="13">
    <source>
        <dbReference type="ARBA" id="ARBA00023157"/>
    </source>
</evidence>
<evidence type="ECO:0000256" key="17">
    <source>
        <dbReference type="PIRSR" id="PIRSR600823-3"/>
    </source>
</evidence>
<feature type="binding site" evidence="17">
    <location>
        <position position="238"/>
    </location>
    <ligand>
        <name>Ca(2+)</name>
        <dbReference type="ChEBI" id="CHEBI:29108"/>
        <label>2</label>
    </ligand>
</feature>
<evidence type="ECO:0000256" key="7">
    <source>
        <dbReference type="ARBA" id="ARBA00022617"/>
    </source>
</evidence>
<keyword evidence="12 17" id="KW-0408">Iron</keyword>
<accession>A0A8K0IGE0</accession>
<evidence type="ECO:0000256" key="20">
    <source>
        <dbReference type="RuleBase" id="RU362060"/>
    </source>
</evidence>
<feature type="disulfide bond" evidence="19">
    <location>
        <begin position="61"/>
        <end position="66"/>
    </location>
</feature>
<dbReference type="SUPFAM" id="SSF48113">
    <property type="entry name" value="Heme-dependent peroxidases"/>
    <property type="match status" value="1"/>
</dbReference>
<dbReference type="PROSITE" id="PS00435">
    <property type="entry name" value="PEROXIDASE_1"/>
    <property type="match status" value="1"/>
</dbReference>
<evidence type="ECO:0000313" key="23">
    <source>
        <dbReference type="Proteomes" id="UP000797356"/>
    </source>
</evidence>
<dbReference type="InterPro" id="IPR000823">
    <property type="entry name" value="Peroxidase_pln"/>
</dbReference>
<feature type="disulfide bond" evidence="19">
    <location>
        <begin position="190"/>
        <end position="223"/>
    </location>
</feature>
<comment type="cofactor">
    <cofactor evidence="17 20">
        <name>Ca(2+)</name>
        <dbReference type="ChEBI" id="CHEBI:29108"/>
    </cofactor>
    <text evidence="17 20">Binds 2 calcium ions per subunit.</text>
</comment>
<feature type="binding site" evidence="17">
    <location>
        <position position="69"/>
    </location>
    <ligand>
        <name>Ca(2+)</name>
        <dbReference type="ChEBI" id="CHEBI:29108"/>
        <label>1</label>
    </ligand>
</feature>
<feature type="binding site" evidence="17">
    <location>
        <position position="246"/>
    </location>
    <ligand>
        <name>Ca(2+)</name>
        <dbReference type="ChEBI" id="CHEBI:29108"/>
        <label>2</label>
    </ligand>
</feature>
<keyword evidence="10 17" id="KW-0106">Calcium</keyword>
<dbReference type="PROSITE" id="PS00436">
    <property type="entry name" value="PEROXIDASE_2"/>
    <property type="match status" value="1"/>
</dbReference>
<keyword evidence="7 20" id="KW-0349">Heme</keyword>
<dbReference type="OrthoDB" id="2113341at2759"/>
<sequence length="321" mass="35051">MNPFFLFLLPIALVSAQDLRVGFYDSSCPQAESIVQAVVQKHYGTDPSIAAAILRMYFHDCFVRGCDASILIDSTEKAKSEKFVGTNRSLRGFKIIDEAKSKLESRCPSTVSCADIIALATRDAVALAGGLGYDLPTGRRDGLRSDVHSITLPGPGDLISDALQLFKARGLTLEDMVVLSGAHSIGVTSCNQIRTRLLRSPQTGKFFGPAMDTNFRDKLQKLCNTNFMSKKNPEIFLDQNTSMAIDNSFYSEILRGRGVLESDQELALDNSTRGIVEHLASDNDGFQKKFADALVRLGNVGVLVGSEGEIRKNCRVFNTPS</sequence>
<feature type="signal peptide" evidence="20">
    <location>
        <begin position="1"/>
        <end position="16"/>
    </location>
</feature>
<evidence type="ECO:0000256" key="19">
    <source>
        <dbReference type="PIRSR" id="PIRSR600823-5"/>
    </source>
</evidence>
<evidence type="ECO:0000313" key="22">
    <source>
        <dbReference type="EMBL" id="KAG1354992.1"/>
    </source>
</evidence>
<evidence type="ECO:0000256" key="5">
    <source>
        <dbReference type="ARBA" id="ARBA00022525"/>
    </source>
</evidence>
<evidence type="ECO:0000259" key="21">
    <source>
        <dbReference type="PROSITE" id="PS50873"/>
    </source>
</evidence>
<feature type="binding site" evidence="17">
    <location>
        <position position="65"/>
    </location>
    <ligand>
        <name>Ca(2+)</name>
        <dbReference type="ChEBI" id="CHEBI:29108"/>
        <label>1</label>
    </ligand>
</feature>
<evidence type="ECO:0000256" key="9">
    <source>
        <dbReference type="ARBA" id="ARBA00022729"/>
    </source>
</evidence>
<protein>
    <recommendedName>
        <fullName evidence="4 20">Peroxidase</fullName>
        <ecNumber evidence="4 20">1.11.1.7</ecNumber>
    </recommendedName>
</protein>
<feature type="binding site" evidence="17">
    <location>
        <position position="60"/>
    </location>
    <ligand>
        <name>Ca(2+)</name>
        <dbReference type="ChEBI" id="CHEBI:29108"/>
        <label>1</label>
    </ligand>
</feature>
<dbReference type="GO" id="GO:0020037">
    <property type="term" value="F:heme binding"/>
    <property type="evidence" value="ECO:0007669"/>
    <property type="project" value="UniProtKB-UniRule"/>
</dbReference>
<dbReference type="GO" id="GO:0042744">
    <property type="term" value="P:hydrogen peroxide catabolic process"/>
    <property type="evidence" value="ECO:0007669"/>
    <property type="project" value="UniProtKB-KW"/>
</dbReference>
<name>A0A8K0IGE0_COCNU</name>
<organism evidence="22 23">
    <name type="scientific">Cocos nucifera</name>
    <name type="common">Coconut palm</name>
    <dbReference type="NCBI Taxonomy" id="13894"/>
    <lineage>
        <taxon>Eukaryota</taxon>
        <taxon>Viridiplantae</taxon>
        <taxon>Streptophyta</taxon>
        <taxon>Embryophyta</taxon>
        <taxon>Tracheophyta</taxon>
        <taxon>Spermatophyta</taxon>
        <taxon>Magnoliopsida</taxon>
        <taxon>Liliopsida</taxon>
        <taxon>Arecaceae</taxon>
        <taxon>Arecoideae</taxon>
        <taxon>Cocoseae</taxon>
        <taxon>Attaleinae</taxon>
        <taxon>Cocos</taxon>
    </lineage>
</organism>
<proteinExistence type="inferred from homology"/>
<feature type="binding site" evidence="16">
    <location>
        <position position="153"/>
    </location>
    <ligand>
        <name>substrate</name>
    </ligand>
</feature>
<reference evidence="22" key="1">
    <citation type="journal article" date="2017" name="Gigascience">
        <title>The genome draft of coconut (Cocos nucifera).</title>
        <authorList>
            <person name="Xiao Y."/>
            <person name="Xu P."/>
            <person name="Fan H."/>
            <person name="Baudouin L."/>
            <person name="Xia W."/>
            <person name="Bocs S."/>
            <person name="Xu J."/>
            <person name="Li Q."/>
            <person name="Guo A."/>
            <person name="Zhou L."/>
            <person name="Li J."/>
            <person name="Wu Y."/>
            <person name="Ma Z."/>
            <person name="Armero A."/>
            <person name="Issali A.E."/>
            <person name="Liu N."/>
            <person name="Peng M."/>
            <person name="Yang Y."/>
        </authorList>
    </citation>
    <scope>NUCLEOTIDE SEQUENCE</scope>
    <source>
        <tissue evidence="22">Spear leaf of Hainan Tall coconut</tissue>
    </source>
</reference>